<keyword evidence="9" id="KW-1185">Reference proteome</keyword>
<comment type="caution">
    <text evidence="8">The sequence shown here is derived from an EMBL/GenBank/DDBJ whole genome shotgun (WGS) entry which is preliminary data.</text>
</comment>
<evidence type="ECO:0000256" key="7">
    <source>
        <dbReference type="ARBA" id="ARBA00023291"/>
    </source>
</evidence>
<dbReference type="InterPro" id="IPR051269">
    <property type="entry name" value="Fe-S_cluster_ET"/>
</dbReference>
<keyword evidence="4" id="KW-0249">Electron transport</keyword>
<dbReference type="Gene3D" id="3.30.70.20">
    <property type="match status" value="1"/>
</dbReference>
<dbReference type="PANTHER" id="PTHR36923">
    <property type="entry name" value="FERREDOXIN"/>
    <property type="match status" value="1"/>
</dbReference>
<gene>
    <name evidence="8" type="ORF">ACFY1D_33110</name>
</gene>
<keyword evidence="2" id="KW-0813">Transport</keyword>
<evidence type="ECO:0000256" key="6">
    <source>
        <dbReference type="ARBA" id="ARBA00023014"/>
    </source>
</evidence>
<dbReference type="Proteomes" id="UP001602058">
    <property type="component" value="Unassembled WGS sequence"/>
</dbReference>
<keyword evidence="7" id="KW-0003">3Fe-4S</keyword>
<evidence type="ECO:0000256" key="3">
    <source>
        <dbReference type="ARBA" id="ARBA00022723"/>
    </source>
</evidence>
<reference evidence="8 9" key="1">
    <citation type="submission" date="2024-10" db="EMBL/GenBank/DDBJ databases">
        <title>The Natural Products Discovery Center: Release of the First 8490 Sequenced Strains for Exploring Actinobacteria Biosynthetic Diversity.</title>
        <authorList>
            <person name="Kalkreuter E."/>
            <person name="Kautsar S.A."/>
            <person name="Yang D."/>
            <person name="Bader C.D."/>
            <person name="Teijaro C.N."/>
            <person name="Fluegel L."/>
            <person name="Davis C.M."/>
            <person name="Simpson J.R."/>
            <person name="Lauterbach L."/>
            <person name="Steele A.D."/>
            <person name="Gui C."/>
            <person name="Meng S."/>
            <person name="Li G."/>
            <person name="Viehrig K."/>
            <person name="Ye F."/>
            <person name="Su P."/>
            <person name="Kiefer A.F."/>
            <person name="Nichols A."/>
            <person name="Cepeda A.J."/>
            <person name="Yan W."/>
            <person name="Fan B."/>
            <person name="Jiang Y."/>
            <person name="Adhikari A."/>
            <person name="Zheng C.-J."/>
            <person name="Schuster L."/>
            <person name="Cowan T.M."/>
            <person name="Smanski M.J."/>
            <person name="Chevrette M.G."/>
            <person name="De Carvalho L.P.S."/>
            <person name="Shen B."/>
        </authorList>
    </citation>
    <scope>NUCLEOTIDE SEQUENCE [LARGE SCALE GENOMIC DNA]</scope>
    <source>
        <strain evidence="8 9">NPDC001390</strain>
    </source>
</reference>
<organism evidence="8 9">
    <name type="scientific">Streptomyces bluensis</name>
    <dbReference type="NCBI Taxonomy" id="33897"/>
    <lineage>
        <taxon>Bacteria</taxon>
        <taxon>Bacillati</taxon>
        <taxon>Actinomycetota</taxon>
        <taxon>Actinomycetes</taxon>
        <taxon>Kitasatosporales</taxon>
        <taxon>Streptomycetaceae</taxon>
        <taxon>Streptomyces</taxon>
    </lineage>
</organism>
<comment type="cofactor">
    <cofactor evidence="1">
        <name>[3Fe-4S] cluster</name>
        <dbReference type="ChEBI" id="CHEBI:21137"/>
    </cofactor>
</comment>
<proteinExistence type="predicted"/>
<dbReference type="EMBL" id="JBIAWJ010000024">
    <property type="protein sequence ID" value="MFF4526236.1"/>
    <property type="molecule type" value="Genomic_DNA"/>
</dbReference>
<dbReference type="Pfam" id="PF13459">
    <property type="entry name" value="Fer4_15"/>
    <property type="match status" value="1"/>
</dbReference>
<protein>
    <submittedName>
        <fullName evidence="8">Ferredoxin</fullName>
    </submittedName>
</protein>
<accession>A0ABW6US23</accession>
<evidence type="ECO:0000313" key="9">
    <source>
        <dbReference type="Proteomes" id="UP001602058"/>
    </source>
</evidence>
<dbReference type="SUPFAM" id="SSF54862">
    <property type="entry name" value="4Fe-4S ferredoxins"/>
    <property type="match status" value="1"/>
</dbReference>
<keyword evidence="3" id="KW-0479">Metal-binding</keyword>
<evidence type="ECO:0000256" key="1">
    <source>
        <dbReference type="ARBA" id="ARBA00001927"/>
    </source>
</evidence>
<evidence type="ECO:0000256" key="2">
    <source>
        <dbReference type="ARBA" id="ARBA00022448"/>
    </source>
</evidence>
<sequence>MKIHLNQARCEGYGFCEQKAPQLVALDDDGELSVLVDEVHDSQLEPAQQAVRSCPVAALSLVESV</sequence>
<dbReference type="PANTHER" id="PTHR36923:SF3">
    <property type="entry name" value="FERREDOXIN"/>
    <property type="match status" value="1"/>
</dbReference>
<evidence type="ECO:0000256" key="5">
    <source>
        <dbReference type="ARBA" id="ARBA00023004"/>
    </source>
</evidence>
<evidence type="ECO:0000313" key="8">
    <source>
        <dbReference type="EMBL" id="MFF4526236.1"/>
    </source>
</evidence>
<keyword evidence="5" id="KW-0408">Iron</keyword>
<keyword evidence="6" id="KW-0411">Iron-sulfur</keyword>
<evidence type="ECO:0000256" key="4">
    <source>
        <dbReference type="ARBA" id="ARBA00022982"/>
    </source>
</evidence>
<name>A0ABW6US23_9ACTN</name>
<dbReference type="RefSeq" id="WP_387891707.1">
    <property type="nucleotide sequence ID" value="NZ_JBIAWJ010000024.1"/>
</dbReference>